<dbReference type="GO" id="GO:1904659">
    <property type="term" value="P:D-glucose transmembrane transport"/>
    <property type="evidence" value="ECO:0007669"/>
    <property type="project" value="InterPro"/>
</dbReference>
<dbReference type="NCBIfam" id="TIGR01272">
    <property type="entry name" value="gluP"/>
    <property type="match status" value="1"/>
</dbReference>
<feature type="transmembrane region" description="Helical" evidence="8">
    <location>
        <begin position="159"/>
        <end position="178"/>
    </location>
</feature>
<feature type="transmembrane region" description="Helical" evidence="8">
    <location>
        <begin position="312"/>
        <end position="330"/>
    </location>
</feature>
<keyword evidence="5 8" id="KW-0812">Transmembrane</keyword>
<comment type="subcellular location">
    <subcellularLocation>
        <location evidence="2">Cell inner membrane</location>
        <topology evidence="2">Multi-pass membrane protein</topology>
    </subcellularLocation>
</comment>
<evidence type="ECO:0000256" key="4">
    <source>
        <dbReference type="ARBA" id="ARBA00022475"/>
    </source>
</evidence>
<keyword evidence="4" id="KW-1003">Cell membrane</keyword>
<evidence type="ECO:0000256" key="6">
    <source>
        <dbReference type="ARBA" id="ARBA00022989"/>
    </source>
</evidence>
<feature type="transmembrane region" description="Helical" evidence="8">
    <location>
        <begin position="58"/>
        <end position="76"/>
    </location>
</feature>
<dbReference type="EMBL" id="LJTC01000005">
    <property type="protein sequence ID" value="KPM83834.1"/>
    <property type="molecule type" value="Genomic_DNA"/>
</dbReference>
<evidence type="ECO:0000256" key="2">
    <source>
        <dbReference type="ARBA" id="ARBA00004429"/>
    </source>
</evidence>
<accession>A0A0P7D5F9</accession>
<dbReference type="InterPro" id="IPR005964">
    <property type="entry name" value="Glc/Gal_transptr_bac"/>
</dbReference>
<feature type="transmembrane region" description="Helical" evidence="8">
    <location>
        <begin position="387"/>
        <end position="404"/>
    </location>
</feature>
<feature type="transmembrane region" description="Helical" evidence="8">
    <location>
        <begin position="20"/>
        <end position="38"/>
    </location>
</feature>
<feature type="transmembrane region" description="Helical" evidence="8">
    <location>
        <begin position="354"/>
        <end position="375"/>
    </location>
</feature>
<dbReference type="PANTHER" id="PTHR43702">
    <property type="entry name" value="L-FUCOSE-PROTON SYMPORTER"/>
    <property type="match status" value="1"/>
</dbReference>
<dbReference type="GO" id="GO:0005354">
    <property type="term" value="F:galactose transmembrane transporter activity"/>
    <property type="evidence" value="ECO:0007669"/>
    <property type="project" value="InterPro"/>
</dbReference>
<dbReference type="InterPro" id="IPR050375">
    <property type="entry name" value="MFS_TsgA-like"/>
</dbReference>
<evidence type="ECO:0000313" key="9">
    <source>
        <dbReference type="EMBL" id="KPM83834.1"/>
    </source>
</evidence>
<feature type="transmembrane region" description="Helical" evidence="8">
    <location>
        <begin position="203"/>
        <end position="225"/>
    </location>
</feature>
<dbReference type="CDD" id="cd17394">
    <property type="entry name" value="MFS_FucP_like"/>
    <property type="match status" value="1"/>
</dbReference>
<organism evidence="9 10">
    <name type="scientific">Pseudoalteromonas lipolytica</name>
    <dbReference type="NCBI Taxonomy" id="570156"/>
    <lineage>
        <taxon>Bacteria</taxon>
        <taxon>Pseudomonadati</taxon>
        <taxon>Pseudomonadota</taxon>
        <taxon>Gammaproteobacteria</taxon>
        <taxon>Alteromonadales</taxon>
        <taxon>Pseudoalteromonadaceae</taxon>
        <taxon>Pseudoalteromonas</taxon>
    </lineage>
</organism>
<comment type="function">
    <text evidence="1">Intake of glucose and galactose.</text>
</comment>
<proteinExistence type="inferred from homology"/>
<dbReference type="PANTHER" id="PTHR43702:SF12">
    <property type="entry name" value="N-ACETYL GLUCOSAMINE TRANSPORTER NAGP"/>
    <property type="match status" value="1"/>
</dbReference>
<evidence type="ECO:0000256" key="3">
    <source>
        <dbReference type="ARBA" id="ARBA00009120"/>
    </source>
</evidence>
<evidence type="ECO:0000256" key="8">
    <source>
        <dbReference type="SAM" id="Phobius"/>
    </source>
</evidence>
<evidence type="ECO:0000313" key="10">
    <source>
        <dbReference type="Proteomes" id="UP000050378"/>
    </source>
</evidence>
<feature type="transmembrane region" description="Helical" evidence="8">
    <location>
        <begin position="245"/>
        <end position="264"/>
    </location>
</feature>
<dbReference type="AlphaFoldDB" id="A0A0P7D5F9"/>
<reference evidence="9 10" key="1">
    <citation type="submission" date="2015-09" db="EMBL/GenBank/DDBJ databases">
        <title>Draft Genome Sequence of Pseudoalteromonas lipolytica UCD-48B.</title>
        <authorList>
            <person name="Krusor M."/>
            <person name="Coil D.A."/>
            <person name="Lang J.M."/>
            <person name="Eisen J.A."/>
            <person name="Alexiev A."/>
        </authorList>
    </citation>
    <scope>NUCLEOTIDE SEQUENCE [LARGE SCALE GENOMIC DNA]</scope>
    <source>
        <strain evidence="9 10">UCD-48B</strain>
    </source>
</reference>
<comment type="similarity">
    <text evidence="3">Belongs to the major facilitator superfamily. FHS transporter (TC 2.A.1.7) family.</text>
</comment>
<keyword evidence="6 8" id="KW-1133">Transmembrane helix</keyword>
<dbReference type="RefSeq" id="WP_054552749.1">
    <property type="nucleotide sequence ID" value="NZ_LJTC01000005.1"/>
</dbReference>
<evidence type="ECO:0000256" key="1">
    <source>
        <dbReference type="ARBA" id="ARBA00003321"/>
    </source>
</evidence>
<protein>
    <submittedName>
        <fullName evidence="9">MFS transporter</fullName>
    </submittedName>
</protein>
<evidence type="ECO:0000256" key="7">
    <source>
        <dbReference type="ARBA" id="ARBA00023136"/>
    </source>
</evidence>
<feature type="transmembrane region" description="Helical" evidence="8">
    <location>
        <begin position="112"/>
        <end position="138"/>
    </location>
</feature>
<keyword evidence="7 8" id="KW-0472">Membrane</keyword>
<dbReference type="GO" id="GO:0005886">
    <property type="term" value="C:plasma membrane"/>
    <property type="evidence" value="ECO:0007669"/>
    <property type="project" value="UniProtKB-SubCell"/>
</dbReference>
<sequence length="443" mass="48253">MTTQSSLLEQTEHTNRTQLLPMLIIGGLFFLFGFITWLNGSLIPFLQMVCDLNHIEAYMVTLVFYIAYTVMALPSAKILKLFSYKHGMSFGLGTMAFGALLFIPAAQIQAYWLFLVALFTLGSGLTLLQTAANPYIVLIGSKDTAAVRISIMGILNKSAGVVAPLLFSAIVFSDIASFSPEALAQLNSIQKQLQLQELANRLITPYFVMAIALAILAALIMLAPLPDIEQPKTSNNSESKSVLQFPHLVLGVIALFFYIGAEVIAGDTIGLYGKEQGVLQFAELTSYTMGFMVLGYVLGIVLIPRFFSQQQALIFSALSGCVFSLGIILIDPQQTAIANVVLFWLADNSFPDTVLFVALLGLSNALVWPTIWPMALANLGDKTQTGAALLIMGISGGALLPLVYGVFAEYTSNAQQAYYLLIPCYAFILYYALIGHKLTSWRK</sequence>
<dbReference type="PATRIC" id="fig|570156.3.peg.2935"/>
<dbReference type="Pfam" id="PF07690">
    <property type="entry name" value="MFS_1"/>
    <property type="match status" value="1"/>
</dbReference>
<name>A0A0P7D5F9_9GAMM</name>
<gene>
    <name evidence="9" type="ORF">AOG27_09330</name>
</gene>
<feature type="transmembrane region" description="Helical" evidence="8">
    <location>
        <begin position="88"/>
        <end position="106"/>
    </location>
</feature>
<evidence type="ECO:0000256" key="5">
    <source>
        <dbReference type="ARBA" id="ARBA00022692"/>
    </source>
</evidence>
<dbReference type="STRING" id="570156.AOG27_09330"/>
<dbReference type="GO" id="GO:0055056">
    <property type="term" value="F:D-glucose transmembrane transporter activity"/>
    <property type="evidence" value="ECO:0007669"/>
    <property type="project" value="InterPro"/>
</dbReference>
<dbReference type="SUPFAM" id="SSF103473">
    <property type="entry name" value="MFS general substrate transporter"/>
    <property type="match status" value="1"/>
</dbReference>
<dbReference type="Proteomes" id="UP000050378">
    <property type="component" value="Unassembled WGS sequence"/>
</dbReference>
<comment type="caution">
    <text evidence="9">The sequence shown here is derived from an EMBL/GenBank/DDBJ whole genome shotgun (WGS) entry which is preliminary data.</text>
</comment>
<dbReference type="InterPro" id="IPR036259">
    <property type="entry name" value="MFS_trans_sf"/>
</dbReference>
<dbReference type="Gene3D" id="1.20.1250.20">
    <property type="entry name" value="MFS general substrate transporter like domains"/>
    <property type="match status" value="2"/>
</dbReference>
<dbReference type="InterPro" id="IPR011701">
    <property type="entry name" value="MFS"/>
</dbReference>
<feature type="transmembrane region" description="Helical" evidence="8">
    <location>
        <begin position="284"/>
        <end position="303"/>
    </location>
</feature>
<feature type="transmembrane region" description="Helical" evidence="8">
    <location>
        <begin position="416"/>
        <end position="434"/>
    </location>
</feature>